<protein>
    <submittedName>
        <fullName evidence="1">Uncharacterized protein</fullName>
    </submittedName>
</protein>
<dbReference type="EMBL" id="BGZK01000237">
    <property type="protein sequence ID" value="GBP30759.1"/>
    <property type="molecule type" value="Genomic_DNA"/>
</dbReference>
<evidence type="ECO:0000313" key="1">
    <source>
        <dbReference type="EMBL" id="GBP30759.1"/>
    </source>
</evidence>
<reference evidence="1 2" key="1">
    <citation type="journal article" date="2019" name="Commun. Biol.">
        <title>The bagworm genome reveals a unique fibroin gene that provides high tensile strength.</title>
        <authorList>
            <person name="Kono N."/>
            <person name="Nakamura H."/>
            <person name="Ohtoshi R."/>
            <person name="Tomita M."/>
            <person name="Numata K."/>
            <person name="Arakawa K."/>
        </authorList>
    </citation>
    <scope>NUCLEOTIDE SEQUENCE [LARGE SCALE GENOMIC DNA]</scope>
</reference>
<gene>
    <name evidence="1" type="ORF">EVAR_82501_1</name>
</gene>
<accession>A0A4C1UWV5</accession>
<keyword evidence="2" id="KW-1185">Reference proteome</keyword>
<evidence type="ECO:0000313" key="2">
    <source>
        <dbReference type="Proteomes" id="UP000299102"/>
    </source>
</evidence>
<comment type="caution">
    <text evidence="1">The sequence shown here is derived from an EMBL/GenBank/DDBJ whole genome shotgun (WGS) entry which is preliminary data.</text>
</comment>
<sequence length="108" mass="11921">MLTACATRQSHPISFFSRLNVGTPALIIARTDVNVDAQIHAEAPQLPMRMRISASSLIPTYPVIIRRERGMMRWKTGAHSPTSRRQPAVFHPAVLCDLCGSELVEGIV</sequence>
<dbReference type="AlphaFoldDB" id="A0A4C1UWV5"/>
<name>A0A4C1UWV5_EUMVA</name>
<proteinExistence type="predicted"/>
<organism evidence="1 2">
    <name type="scientific">Eumeta variegata</name>
    <name type="common">Bagworm moth</name>
    <name type="synonym">Eumeta japonica</name>
    <dbReference type="NCBI Taxonomy" id="151549"/>
    <lineage>
        <taxon>Eukaryota</taxon>
        <taxon>Metazoa</taxon>
        <taxon>Ecdysozoa</taxon>
        <taxon>Arthropoda</taxon>
        <taxon>Hexapoda</taxon>
        <taxon>Insecta</taxon>
        <taxon>Pterygota</taxon>
        <taxon>Neoptera</taxon>
        <taxon>Endopterygota</taxon>
        <taxon>Lepidoptera</taxon>
        <taxon>Glossata</taxon>
        <taxon>Ditrysia</taxon>
        <taxon>Tineoidea</taxon>
        <taxon>Psychidae</taxon>
        <taxon>Oiketicinae</taxon>
        <taxon>Eumeta</taxon>
    </lineage>
</organism>
<dbReference type="Proteomes" id="UP000299102">
    <property type="component" value="Unassembled WGS sequence"/>
</dbReference>